<sequence length="234" mass="25510">MLWSFAAGSPPLAYIITQCHHVSVNVKLRRCQLLLPLDPSSNSPEQQENEAVKATVDRHYIPPPLQSVTIALLPLVSLFKFLLGLNSSRQIPASGFVGSDRWWWGLPTTATAASSGCTIHLLLLSSQYKGDRRGKNEQGLGFVWGFSNQQKRKRDGGRLEWFYGGRRCSGSRWSLVVEWRLAGGAVAISKLSEVAVPSCSLKSGTEERNGQMAGELVVIDNANNALVVVGGGDY</sequence>
<dbReference type="Proteomes" id="UP001177003">
    <property type="component" value="Chromosome 5"/>
</dbReference>
<name>A0AA35Z7T6_LACSI</name>
<reference evidence="1" key="1">
    <citation type="submission" date="2023-04" db="EMBL/GenBank/DDBJ databases">
        <authorList>
            <person name="Vijverberg K."/>
            <person name="Xiong W."/>
            <person name="Schranz E."/>
        </authorList>
    </citation>
    <scope>NUCLEOTIDE SEQUENCE</scope>
</reference>
<organism evidence="1 2">
    <name type="scientific">Lactuca saligna</name>
    <name type="common">Willowleaf lettuce</name>
    <dbReference type="NCBI Taxonomy" id="75948"/>
    <lineage>
        <taxon>Eukaryota</taxon>
        <taxon>Viridiplantae</taxon>
        <taxon>Streptophyta</taxon>
        <taxon>Embryophyta</taxon>
        <taxon>Tracheophyta</taxon>
        <taxon>Spermatophyta</taxon>
        <taxon>Magnoliopsida</taxon>
        <taxon>eudicotyledons</taxon>
        <taxon>Gunneridae</taxon>
        <taxon>Pentapetalae</taxon>
        <taxon>asterids</taxon>
        <taxon>campanulids</taxon>
        <taxon>Asterales</taxon>
        <taxon>Asteraceae</taxon>
        <taxon>Cichorioideae</taxon>
        <taxon>Cichorieae</taxon>
        <taxon>Lactucinae</taxon>
        <taxon>Lactuca</taxon>
    </lineage>
</organism>
<keyword evidence="2" id="KW-1185">Reference proteome</keyword>
<dbReference type="EMBL" id="OX465081">
    <property type="protein sequence ID" value="CAI9287239.1"/>
    <property type="molecule type" value="Genomic_DNA"/>
</dbReference>
<evidence type="ECO:0000313" key="2">
    <source>
        <dbReference type="Proteomes" id="UP001177003"/>
    </source>
</evidence>
<gene>
    <name evidence="1" type="ORF">LSALG_LOCUS26611</name>
</gene>
<evidence type="ECO:0000313" key="1">
    <source>
        <dbReference type="EMBL" id="CAI9287239.1"/>
    </source>
</evidence>
<dbReference type="AlphaFoldDB" id="A0AA35Z7T6"/>
<proteinExistence type="predicted"/>
<accession>A0AA35Z7T6</accession>
<protein>
    <submittedName>
        <fullName evidence="1">Uncharacterized protein</fullName>
    </submittedName>
</protein>